<keyword evidence="12" id="KW-1185">Reference proteome</keyword>
<reference evidence="11 12" key="1">
    <citation type="submission" date="2023-10" db="EMBL/GenBank/DDBJ databases">
        <title>Y20.</title>
        <authorList>
            <person name="Zhang G."/>
            <person name="Ding Y."/>
        </authorList>
    </citation>
    <scope>NUCLEOTIDE SEQUENCE [LARGE SCALE GENOMIC DNA]</scope>
    <source>
        <strain evidence="11 12">Y20</strain>
    </source>
</reference>
<feature type="region of interest" description="Disordered" evidence="8">
    <location>
        <begin position="232"/>
        <end position="252"/>
    </location>
</feature>
<dbReference type="Pfam" id="PF07885">
    <property type="entry name" value="Ion_trans_2"/>
    <property type="match status" value="1"/>
</dbReference>
<evidence type="ECO:0000256" key="1">
    <source>
        <dbReference type="ARBA" id="ARBA00004141"/>
    </source>
</evidence>
<feature type="transmembrane region" description="Helical" evidence="9">
    <location>
        <begin position="112"/>
        <end position="131"/>
    </location>
</feature>
<dbReference type="InterPro" id="IPR027359">
    <property type="entry name" value="Volt_channel_dom_sf"/>
</dbReference>
<evidence type="ECO:0000256" key="7">
    <source>
        <dbReference type="ARBA" id="ARBA00023303"/>
    </source>
</evidence>
<feature type="transmembrane region" description="Helical" evidence="9">
    <location>
        <begin position="143"/>
        <end position="162"/>
    </location>
</feature>
<evidence type="ECO:0000259" key="10">
    <source>
        <dbReference type="Pfam" id="PF07885"/>
    </source>
</evidence>
<evidence type="ECO:0000256" key="6">
    <source>
        <dbReference type="ARBA" id="ARBA00023136"/>
    </source>
</evidence>
<keyword evidence="7 11" id="KW-0407">Ion channel</keyword>
<dbReference type="Gene3D" id="1.20.5.110">
    <property type="match status" value="1"/>
</dbReference>
<keyword evidence="5" id="KW-0406">Ion transport</keyword>
<comment type="subcellular location">
    <subcellularLocation>
        <location evidence="1">Membrane</location>
        <topology evidence="1">Multi-pass membrane protein</topology>
    </subcellularLocation>
</comment>
<dbReference type="SUPFAM" id="SSF81324">
    <property type="entry name" value="Voltage-gated potassium channels"/>
    <property type="match status" value="1"/>
</dbReference>
<sequence>MTEERWQALTNWPLIVASLLFTVAYSWQVIAELSGPPRIVTGVVIVATWLLFVIDYLVRLWIAPQRGRWFRRNLGTLAMVAIPALRPLRLLRVLTVLHVMRRTAGAALRSRIMIYGAAAALLLIYLAALSVLEAERASPEANITSFGDALWWAFVTITTVGYGDYTPVTVPGRLVAVGLMVGGVAVLGTVTATLSSWVLERAAAGHDDEQPATKAQLKAISTQLEQVARGFGAPAPLPVRSDDRTPPAAPIG</sequence>
<dbReference type="AlphaFoldDB" id="A0AAU0MJ89"/>
<evidence type="ECO:0000256" key="4">
    <source>
        <dbReference type="ARBA" id="ARBA00022989"/>
    </source>
</evidence>
<dbReference type="Proteomes" id="UP001329313">
    <property type="component" value="Chromosome"/>
</dbReference>
<evidence type="ECO:0000256" key="8">
    <source>
        <dbReference type="SAM" id="MobiDB-lite"/>
    </source>
</evidence>
<dbReference type="PANTHER" id="PTHR11537">
    <property type="entry name" value="VOLTAGE-GATED POTASSIUM CHANNEL"/>
    <property type="match status" value="1"/>
</dbReference>
<dbReference type="PANTHER" id="PTHR11537:SF254">
    <property type="entry name" value="POTASSIUM VOLTAGE-GATED CHANNEL PROTEIN SHAB"/>
    <property type="match status" value="1"/>
</dbReference>
<feature type="transmembrane region" description="Helical" evidence="9">
    <location>
        <begin position="42"/>
        <end position="62"/>
    </location>
</feature>
<feature type="domain" description="Potassium channel" evidence="10">
    <location>
        <begin position="124"/>
        <end position="198"/>
    </location>
</feature>
<evidence type="ECO:0000313" key="11">
    <source>
        <dbReference type="EMBL" id="WOQ70165.1"/>
    </source>
</evidence>
<protein>
    <submittedName>
        <fullName evidence="11">Potassium channel family protein</fullName>
    </submittedName>
</protein>
<keyword evidence="6 9" id="KW-0472">Membrane</keyword>
<dbReference type="Gene3D" id="1.10.287.70">
    <property type="match status" value="1"/>
</dbReference>
<dbReference type="InterPro" id="IPR013099">
    <property type="entry name" value="K_chnl_dom"/>
</dbReference>
<feature type="transmembrane region" description="Helical" evidence="9">
    <location>
        <begin position="12"/>
        <end position="30"/>
    </location>
</feature>
<keyword evidence="2" id="KW-0813">Transport</keyword>
<dbReference type="InterPro" id="IPR028325">
    <property type="entry name" value="VG_K_chnl"/>
</dbReference>
<dbReference type="GO" id="GO:0001508">
    <property type="term" value="P:action potential"/>
    <property type="evidence" value="ECO:0007669"/>
    <property type="project" value="TreeGrafter"/>
</dbReference>
<evidence type="ECO:0000256" key="2">
    <source>
        <dbReference type="ARBA" id="ARBA00022448"/>
    </source>
</evidence>
<gene>
    <name evidence="11" type="ORF">RYJ27_02800</name>
</gene>
<dbReference type="EMBL" id="CP137080">
    <property type="protein sequence ID" value="WOQ70165.1"/>
    <property type="molecule type" value="Genomic_DNA"/>
</dbReference>
<organism evidence="11 12">
    <name type="scientific">Microbacterium limosum</name>
    <dbReference type="NCBI Taxonomy" id="3079935"/>
    <lineage>
        <taxon>Bacteria</taxon>
        <taxon>Bacillati</taxon>
        <taxon>Actinomycetota</taxon>
        <taxon>Actinomycetes</taxon>
        <taxon>Micrococcales</taxon>
        <taxon>Microbacteriaceae</taxon>
        <taxon>Microbacterium</taxon>
    </lineage>
</organism>
<dbReference type="RefSeq" id="WP_330171246.1">
    <property type="nucleotide sequence ID" value="NZ_CP137080.1"/>
</dbReference>
<feature type="transmembrane region" description="Helical" evidence="9">
    <location>
        <begin position="174"/>
        <end position="199"/>
    </location>
</feature>
<evidence type="ECO:0000313" key="12">
    <source>
        <dbReference type="Proteomes" id="UP001329313"/>
    </source>
</evidence>
<proteinExistence type="predicted"/>
<dbReference type="GO" id="GO:0008076">
    <property type="term" value="C:voltage-gated potassium channel complex"/>
    <property type="evidence" value="ECO:0007669"/>
    <property type="project" value="InterPro"/>
</dbReference>
<keyword evidence="4 9" id="KW-1133">Transmembrane helix</keyword>
<name>A0AAU0MJ89_9MICO</name>
<evidence type="ECO:0000256" key="3">
    <source>
        <dbReference type="ARBA" id="ARBA00022692"/>
    </source>
</evidence>
<accession>A0AAU0MJ89</accession>
<evidence type="ECO:0000256" key="9">
    <source>
        <dbReference type="SAM" id="Phobius"/>
    </source>
</evidence>
<dbReference type="Gene3D" id="1.20.120.350">
    <property type="entry name" value="Voltage-gated potassium channels. Chain C"/>
    <property type="match status" value="1"/>
</dbReference>
<dbReference type="GO" id="GO:0005249">
    <property type="term" value="F:voltage-gated potassium channel activity"/>
    <property type="evidence" value="ECO:0007669"/>
    <property type="project" value="InterPro"/>
</dbReference>
<dbReference type="KEGG" id="mliy:RYJ27_02800"/>
<evidence type="ECO:0000256" key="5">
    <source>
        <dbReference type="ARBA" id="ARBA00023065"/>
    </source>
</evidence>
<keyword evidence="3 9" id="KW-0812">Transmembrane</keyword>